<keyword evidence="2" id="KW-1185">Reference proteome</keyword>
<protein>
    <submittedName>
        <fullName evidence="1">DUF1822 family protein</fullName>
    </submittedName>
</protein>
<comment type="caution">
    <text evidence="1">The sequence shown here is derived from an EMBL/GenBank/DDBJ whole genome shotgun (WGS) entry which is preliminary data.</text>
</comment>
<organism evidence="1 2">
    <name type="scientific">Anabaenopsis arnoldii</name>
    <dbReference type="NCBI Taxonomy" id="2152938"/>
    <lineage>
        <taxon>Bacteria</taxon>
        <taxon>Bacillati</taxon>
        <taxon>Cyanobacteriota</taxon>
        <taxon>Cyanophyceae</taxon>
        <taxon>Nostocales</taxon>
        <taxon>Nodulariaceae</taxon>
        <taxon>Anabaenopsis</taxon>
    </lineage>
</organism>
<dbReference type="Proteomes" id="UP001212499">
    <property type="component" value="Unassembled WGS sequence"/>
</dbReference>
<dbReference type="Pfam" id="PF08852">
    <property type="entry name" value="DUF1822"/>
    <property type="match status" value="1"/>
</dbReference>
<evidence type="ECO:0000313" key="1">
    <source>
        <dbReference type="EMBL" id="MDB9538711.1"/>
    </source>
</evidence>
<reference evidence="1 2" key="1">
    <citation type="submission" date="2023-01" db="EMBL/GenBank/DDBJ databases">
        <title>Genomes from the Australian National Cyanobacteria Reference Collection.</title>
        <authorList>
            <person name="Willis A."/>
            <person name="Lee E.M.F."/>
        </authorList>
    </citation>
    <scope>NUCLEOTIDE SEQUENCE [LARGE SCALE GENOMIC DNA]</scope>
    <source>
        <strain evidence="1 2">CS-1033</strain>
    </source>
</reference>
<dbReference type="InterPro" id="IPR014951">
    <property type="entry name" value="DUF1822"/>
</dbReference>
<proteinExistence type="predicted"/>
<dbReference type="EMBL" id="JAQMUH010000041">
    <property type="protein sequence ID" value="MDB9538711.1"/>
    <property type="molecule type" value="Genomic_DNA"/>
</dbReference>
<accession>A0ABT5AN17</accession>
<name>A0ABT5AN17_9CYAN</name>
<gene>
    <name evidence="1" type="ORF">PN457_03350</name>
</gene>
<dbReference type="RefSeq" id="WP_271731330.1">
    <property type="nucleotide sequence ID" value="NZ_JANQDP010000040.1"/>
</dbReference>
<evidence type="ECO:0000313" key="2">
    <source>
        <dbReference type="Proteomes" id="UP001212499"/>
    </source>
</evidence>
<sequence length="396" mass="45150">MSYVFADPREWELEISPALQEQCWRNSQVYGTPSSRWRAYINQICLDVFLNWIQVDYVPEATAWECIPGVSGFWEFVNGTVVLLGHKRVALIPSEAIDDGELEVPQEWVDIPNWAADYYIAVQVKTEDNCVRFWGYTTHQELKSLANYDPVDRTYCMDTQDLTKDLNAFWMTYQFSTEEMKTAIAPLGELSATQAENLCQRLGNPAVAFPRLSVPFITWGALLENQQWRWRLYQQRQPRQELQFSGKQVNLSNWLTGIYDGSWQTIEAFFGTNSQSLAFSFRSGSGLASAGVKRAKLIDLGMQLKSEQLVLLIALSPEATPEISIRVQLHPANGETYLPANIKLALLTESAEVIYQVQSRGQDNYVQLPRFHGEVGECFSIQISGDDWQIIENFVV</sequence>